<feature type="transmembrane region" description="Helical" evidence="1">
    <location>
        <begin position="12"/>
        <end position="30"/>
    </location>
</feature>
<dbReference type="Pfam" id="PF10027">
    <property type="entry name" value="DUF2269"/>
    <property type="match status" value="1"/>
</dbReference>
<dbReference type="InterPro" id="IPR018729">
    <property type="entry name" value="DUF2269_transmembrane"/>
</dbReference>
<organism evidence="2 3">
    <name type="scientific">Pseudomonas asplenii</name>
    <dbReference type="NCBI Taxonomy" id="53407"/>
    <lineage>
        <taxon>Bacteria</taxon>
        <taxon>Pseudomonadati</taxon>
        <taxon>Pseudomonadota</taxon>
        <taxon>Gammaproteobacteria</taxon>
        <taxon>Pseudomonadales</taxon>
        <taxon>Pseudomonadaceae</taxon>
        <taxon>Pseudomonas</taxon>
    </lineage>
</organism>
<dbReference type="EMBL" id="JSYZ01000015">
    <property type="protein sequence ID" value="KPA89530.1"/>
    <property type="molecule type" value="Genomic_DNA"/>
</dbReference>
<dbReference type="Proteomes" id="UP000037931">
    <property type="component" value="Unassembled WGS sequence"/>
</dbReference>
<dbReference type="OrthoDB" id="9786302at2"/>
<dbReference type="PATRIC" id="fig|50340.43.peg.1280"/>
<keyword evidence="1" id="KW-0812">Transmembrane</keyword>
<feature type="transmembrane region" description="Helical" evidence="1">
    <location>
        <begin position="116"/>
        <end position="139"/>
    </location>
</feature>
<keyword evidence="1" id="KW-1133">Transmembrane helix</keyword>
<gene>
    <name evidence="2" type="ORF">PF66_03976</name>
</gene>
<evidence type="ECO:0000313" key="2">
    <source>
        <dbReference type="EMBL" id="KPA89530.1"/>
    </source>
</evidence>
<evidence type="ECO:0000313" key="3">
    <source>
        <dbReference type="Proteomes" id="UP000037931"/>
    </source>
</evidence>
<proteinExistence type="predicted"/>
<keyword evidence="3" id="KW-1185">Reference proteome</keyword>
<dbReference type="RefSeq" id="WP_054063569.1">
    <property type="nucleotide sequence ID" value="NZ_JSYZ01000015.1"/>
</dbReference>
<keyword evidence="1" id="KW-0472">Membrane</keyword>
<comment type="caution">
    <text evidence="2">The sequence shown here is derived from an EMBL/GenBank/DDBJ whole genome shotgun (WGS) entry which is preliminary data.</text>
</comment>
<accession>A0A0N0VJ36</accession>
<feature type="transmembrane region" description="Helical" evidence="1">
    <location>
        <begin position="82"/>
        <end position="104"/>
    </location>
</feature>
<reference evidence="2 3" key="1">
    <citation type="journal article" date="2015" name="PLoS ONE">
        <title>Rice-Infecting Pseudomonas Genomes Are Highly Accessorized and Harbor Multiple Putative Virulence Mechanisms to Cause Sheath Brown Rot.</title>
        <authorList>
            <person name="Quibod I.L."/>
            <person name="Grande G."/>
            <person name="Oreiro E.G."/>
            <person name="Borja F.N."/>
            <person name="Dossa G.S."/>
            <person name="Mauleon R."/>
            <person name="Cruz C.V."/>
            <person name="Oliva R."/>
        </authorList>
    </citation>
    <scope>NUCLEOTIDE SEQUENCE [LARGE SCALE GENOMIC DNA]</scope>
    <source>
        <strain evidence="2 3">IRRI 6609</strain>
    </source>
</reference>
<name>A0A0N0VJ36_9PSED</name>
<dbReference type="STRING" id="50340.PF66_03976"/>
<dbReference type="AlphaFoldDB" id="A0A0N0VJ36"/>
<evidence type="ECO:0000256" key="1">
    <source>
        <dbReference type="SAM" id="Phobius"/>
    </source>
</evidence>
<sequence length="142" mass="15826">METFTALKVLHSTVTVLLLGSMLAVALWFWRGRRAGDLAIPGRILKMPWVLAWWLMALCLVVQPVSGWWLVHLGGFPLGQTWLLGSSVLYTFGCLAWAWLVVRLNRLRRGEAGGRWKFTLTLAIFSTLCFVGIAALMGAKPV</sequence>
<protein>
    <submittedName>
        <fullName evidence="2">Putative integral membrane protein</fullName>
    </submittedName>
</protein>
<feature type="transmembrane region" description="Helical" evidence="1">
    <location>
        <begin position="51"/>
        <end position="70"/>
    </location>
</feature>